<evidence type="ECO:0000313" key="2">
    <source>
        <dbReference type="EMBL" id="QXN75219.1"/>
    </source>
</evidence>
<sequence length="110" mass="11992">MIAMNENELSVVPFVCMYEQLDRAFSTLQVESMKSVTHEDTEENNDYSVDPLADPRLDKFDLYNMVDSSERDAIMNANPSFVVDGSDSVQAAPEAAVDSSSVTSDAGSGE</sequence>
<accession>A0A8F5RC29</accession>
<dbReference type="EMBL" id="MZ089790">
    <property type="protein sequence ID" value="QXN75219.1"/>
    <property type="molecule type" value="Genomic_DNA"/>
</dbReference>
<feature type="region of interest" description="Disordered" evidence="1">
    <location>
        <begin position="85"/>
        <end position="110"/>
    </location>
</feature>
<protein>
    <submittedName>
        <fullName evidence="2">Uncharacterized protein</fullName>
    </submittedName>
</protein>
<proteinExistence type="predicted"/>
<name>A0A8F5RC29_9VIRU</name>
<evidence type="ECO:0000256" key="1">
    <source>
        <dbReference type="SAM" id="MobiDB-lite"/>
    </source>
</evidence>
<organism evidence="2">
    <name type="scientific">Microvirus mar44</name>
    <dbReference type="NCBI Taxonomy" id="2851179"/>
    <lineage>
        <taxon>Viruses</taxon>
        <taxon>Monodnaviria</taxon>
        <taxon>Sangervirae</taxon>
        <taxon>Phixviricota</taxon>
        <taxon>Malgrandaviricetes</taxon>
        <taxon>Petitvirales</taxon>
        <taxon>Microviridae</taxon>
    </lineage>
</organism>
<feature type="compositionally biased region" description="Low complexity" evidence="1">
    <location>
        <begin position="96"/>
        <end position="110"/>
    </location>
</feature>
<reference evidence="2" key="1">
    <citation type="submission" date="2021-04" db="EMBL/GenBank/DDBJ databases">
        <title>Genomes of microviruses identified in yellow-bellied marmot fecal samples.</title>
        <authorList>
            <person name="Varsani A."/>
            <person name="Kraberger S."/>
            <person name="Chatterjee A."/>
            <person name="Richet C."/>
            <person name="Fontenele R.S."/>
            <person name="Schmidlin K."/>
            <person name="Blumstein D.T."/>
        </authorList>
    </citation>
    <scope>NUCLEOTIDE SEQUENCE</scope>
    <source>
        <strain evidence="2">Mar44</strain>
    </source>
</reference>